<accession>A0A1G2E9E6</accession>
<dbReference type="Gene3D" id="3.90.1010.10">
    <property type="match status" value="1"/>
</dbReference>
<evidence type="ECO:0000313" key="3">
    <source>
        <dbReference type="EMBL" id="OGZ22474.1"/>
    </source>
</evidence>
<dbReference type="GO" id="GO:0051536">
    <property type="term" value="F:iron-sulfur cluster binding"/>
    <property type="evidence" value="ECO:0007669"/>
    <property type="project" value="InterPro"/>
</dbReference>
<dbReference type="InterPro" id="IPR002871">
    <property type="entry name" value="NIF_FeS_clus_asmbl_NifU_N"/>
</dbReference>
<dbReference type="CDD" id="cd06664">
    <property type="entry name" value="IscU_like"/>
    <property type="match status" value="1"/>
</dbReference>
<dbReference type="Proteomes" id="UP000176406">
    <property type="component" value="Unassembled WGS sequence"/>
</dbReference>
<evidence type="ECO:0000256" key="1">
    <source>
        <dbReference type="SAM" id="Coils"/>
    </source>
</evidence>
<dbReference type="AlphaFoldDB" id="A0A1G2E9E6"/>
<protein>
    <submittedName>
        <fullName evidence="3">Iron-sulfur cluster assembly scaffold protein</fullName>
    </submittedName>
</protein>
<reference evidence="3 4" key="1">
    <citation type="journal article" date="2016" name="Nat. Commun.">
        <title>Thousands of microbial genomes shed light on interconnected biogeochemical processes in an aquifer system.</title>
        <authorList>
            <person name="Anantharaman K."/>
            <person name="Brown C.T."/>
            <person name="Hug L.A."/>
            <person name="Sharon I."/>
            <person name="Castelle C.J."/>
            <person name="Probst A.J."/>
            <person name="Thomas B.C."/>
            <person name="Singh A."/>
            <person name="Wilkins M.J."/>
            <person name="Karaoz U."/>
            <person name="Brodie E.L."/>
            <person name="Williams K.H."/>
            <person name="Hubbard S.S."/>
            <person name="Banfield J.F."/>
        </authorList>
    </citation>
    <scope>NUCLEOTIDE SEQUENCE [LARGE SCALE GENOMIC DNA]</scope>
</reference>
<evidence type="ECO:0000313" key="4">
    <source>
        <dbReference type="Proteomes" id="UP000176406"/>
    </source>
</evidence>
<sequence>MALYTKEIMEHFRNPKNVGRMKNPSCSGRAGNMVCGDIMYLYLKITKDKKGREIIKDVKFETFGCTVAIANTSLLTTMVKGKTLEAASKITKEDLIKKFKQVPLIKIHCSLLAVDALSEAIYDYFLKNNRSISPELEKKHERVQKEEKEIEHKHEGLVELEEKLHKKAMK</sequence>
<evidence type="ECO:0000259" key="2">
    <source>
        <dbReference type="Pfam" id="PF01592"/>
    </source>
</evidence>
<feature type="domain" description="NIF system FeS cluster assembly NifU N-terminal" evidence="2">
    <location>
        <begin position="4"/>
        <end position="129"/>
    </location>
</feature>
<feature type="coiled-coil region" evidence="1">
    <location>
        <begin position="133"/>
        <end position="163"/>
    </location>
</feature>
<proteinExistence type="predicted"/>
<dbReference type="GO" id="GO:0005506">
    <property type="term" value="F:iron ion binding"/>
    <property type="evidence" value="ECO:0007669"/>
    <property type="project" value="InterPro"/>
</dbReference>
<dbReference type="GO" id="GO:0016226">
    <property type="term" value="P:iron-sulfur cluster assembly"/>
    <property type="evidence" value="ECO:0007669"/>
    <property type="project" value="InterPro"/>
</dbReference>
<organism evidence="3 4">
    <name type="scientific">Candidatus Nealsonbacteria bacterium RIFCSPLOWO2_01_FULL_41_9</name>
    <dbReference type="NCBI Taxonomy" id="1801671"/>
    <lineage>
        <taxon>Bacteria</taxon>
        <taxon>Candidatus Nealsoniibacteriota</taxon>
    </lineage>
</organism>
<dbReference type="SUPFAM" id="SSF82649">
    <property type="entry name" value="SufE/NifU"/>
    <property type="match status" value="1"/>
</dbReference>
<keyword evidence="1" id="KW-0175">Coiled coil</keyword>
<dbReference type="Pfam" id="PF01592">
    <property type="entry name" value="NifU_N"/>
    <property type="match status" value="1"/>
</dbReference>
<dbReference type="EMBL" id="MHMG01000044">
    <property type="protein sequence ID" value="OGZ22474.1"/>
    <property type="molecule type" value="Genomic_DNA"/>
</dbReference>
<comment type="caution">
    <text evidence="3">The sequence shown here is derived from an EMBL/GenBank/DDBJ whole genome shotgun (WGS) entry which is preliminary data.</text>
</comment>
<name>A0A1G2E9E6_9BACT</name>
<gene>
    <name evidence="3" type="ORF">A3A08_01135</name>
</gene>
<dbReference type="PANTHER" id="PTHR10093">
    <property type="entry name" value="IRON-SULFUR CLUSTER ASSEMBLY ENZYME NIFU HOMOLOG"/>
    <property type="match status" value="1"/>
</dbReference>